<dbReference type="PANTHER" id="PTHR43105:SF14">
    <property type="entry name" value="FORMATE DEHYDROGENASE H"/>
    <property type="match status" value="1"/>
</dbReference>
<evidence type="ECO:0000313" key="7">
    <source>
        <dbReference type="EMBL" id="EEV18946.1"/>
    </source>
</evidence>
<dbReference type="InterPro" id="IPR050123">
    <property type="entry name" value="Prok_molybdopt-oxidoreductase"/>
</dbReference>
<evidence type="ECO:0000313" key="8">
    <source>
        <dbReference type="Proteomes" id="UP000005709"/>
    </source>
</evidence>
<dbReference type="GO" id="GO:0022904">
    <property type="term" value="P:respiratory electron transport chain"/>
    <property type="evidence" value="ECO:0007669"/>
    <property type="project" value="TreeGrafter"/>
</dbReference>
<dbReference type="FunFam" id="2.20.25.90:FF:000001">
    <property type="entry name" value="Formate dehydrogenase subunit alpha"/>
    <property type="match status" value="1"/>
</dbReference>
<dbReference type="GO" id="GO:0046872">
    <property type="term" value="F:metal ion binding"/>
    <property type="evidence" value="ECO:0007669"/>
    <property type="project" value="UniProtKB-KW"/>
</dbReference>
<evidence type="ECO:0000256" key="5">
    <source>
        <dbReference type="ARBA" id="ARBA00023014"/>
    </source>
</evidence>
<dbReference type="InterPro" id="IPR027467">
    <property type="entry name" value="MopterinOxRdtase_cofactor_BS"/>
</dbReference>
<keyword evidence="2" id="KW-0479">Metal-binding</keyword>
<feature type="domain" description="4Fe-4S Mo/W bis-MGD-type" evidence="6">
    <location>
        <begin position="5"/>
        <end position="61"/>
    </location>
</feature>
<dbReference type="GO" id="GO:0051539">
    <property type="term" value="F:4 iron, 4 sulfur cluster binding"/>
    <property type="evidence" value="ECO:0007669"/>
    <property type="project" value="UniProtKB-KW"/>
</dbReference>
<dbReference type="OrthoDB" id="9816402at2"/>
<evidence type="ECO:0000256" key="3">
    <source>
        <dbReference type="ARBA" id="ARBA00023002"/>
    </source>
</evidence>
<keyword evidence="8" id="KW-1185">Reference proteome</keyword>
<dbReference type="eggNOG" id="COG3383">
    <property type="taxonomic scope" value="Bacteria"/>
</dbReference>
<dbReference type="Pfam" id="PF00384">
    <property type="entry name" value="Molybdopterin"/>
    <property type="match status" value="1"/>
</dbReference>
<dbReference type="Proteomes" id="UP000005709">
    <property type="component" value="Unassembled WGS sequence"/>
</dbReference>
<organism evidence="7 8">
    <name type="scientific">Campylobacter gracilis RM3268</name>
    <dbReference type="NCBI Taxonomy" id="553220"/>
    <lineage>
        <taxon>Bacteria</taxon>
        <taxon>Pseudomonadati</taxon>
        <taxon>Campylobacterota</taxon>
        <taxon>Epsilonproteobacteria</taxon>
        <taxon>Campylobacterales</taxon>
        <taxon>Campylobacteraceae</taxon>
        <taxon>Campylobacter</taxon>
    </lineage>
</organism>
<accession>C8PE73</accession>
<reference evidence="7 8" key="1">
    <citation type="submission" date="2009-07" db="EMBL/GenBank/DDBJ databases">
        <authorList>
            <person name="Madupu R."/>
            <person name="Sebastian Y."/>
            <person name="Durkin A.S."/>
            <person name="Torralba M."/>
            <person name="Methe B."/>
            <person name="Sutton G.G."/>
            <person name="Strausberg R.L."/>
            <person name="Nelson K.E."/>
        </authorList>
    </citation>
    <scope>NUCLEOTIDE SEQUENCE [LARGE SCALE GENOMIC DNA]</scope>
    <source>
        <strain evidence="7 8">RM3268</strain>
    </source>
</reference>
<keyword evidence="4" id="KW-0408">Iron</keyword>
<evidence type="ECO:0000256" key="2">
    <source>
        <dbReference type="ARBA" id="ARBA00022723"/>
    </source>
</evidence>
<sequence>MQSREKIVKTTCPYCGTGCGIDLIVKDGRIVNARPTQAHHVNDGELCLKGMFGWEFVNSPKRLAKPMIRKKNGVFDRSGKLEEVSFEEAYDFVASKFKETVAKYGPSSIMGFSSARSNNEDNYVFQKFFRAQGSNNVDHCARL</sequence>
<dbReference type="InterPro" id="IPR006656">
    <property type="entry name" value="Mopterin_OxRdtase"/>
</dbReference>
<dbReference type="GO" id="GO:0003954">
    <property type="term" value="F:NADH dehydrogenase activity"/>
    <property type="evidence" value="ECO:0007669"/>
    <property type="project" value="TreeGrafter"/>
</dbReference>
<dbReference type="Pfam" id="PF04879">
    <property type="entry name" value="Molybdop_Fe4S4"/>
    <property type="match status" value="1"/>
</dbReference>
<protein>
    <submittedName>
        <fullName evidence="7">Molybdopterin oxidoreductase Fe4S4 domain protein</fullName>
        <ecNumber evidence="7">1.2.1.2</ecNumber>
    </submittedName>
</protein>
<evidence type="ECO:0000256" key="1">
    <source>
        <dbReference type="ARBA" id="ARBA00022485"/>
    </source>
</evidence>
<name>C8PE73_9BACT</name>
<dbReference type="EC" id="1.2.1.2" evidence="7"/>
<gene>
    <name evidence="7" type="ORF">CAMGR0001_2423</name>
</gene>
<dbReference type="AlphaFoldDB" id="C8PE73"/>
<dbReference type="GO" id="GO:0016020">
    <property type="term" value="C:membrane"/>
    <property type="evidence" value="ECO:0007669"/>
    <property type="project" value="TreeGrafter"/>
</dbReference>
<keyword evidence="5" id="KW-0411">Iron-sulfur</keyword>
<dbReference type="PANTHER" id="PTHR43105">
    <property type="entry name" value="RESPIRATORY NITRATE REDUCTASE"/>
    <property type="match status" value="1"/>
</dbReference>
<keyword evidence="1" id="KW-0004">4Fe-4S</keyword>
<dbReference type="Gene3D" id="2.20.25.90">
    <property type="entry name" value="ADC-like domains"/>
    <property type="match status" value="1"/>
</dbReference>
<dbReference type="PROSITE" id="PS00551">
    <property type="entry name" value="MOLYBDOPTERIN_PROK_1"/>
    <property type="match status" value="1"/>
</dbReference>
<keyword evidence="3 7" id="KW-0560">Oxidoreductase</keyword>
<proteinExistence type="predicted"/>
<comment type="caution">
    <text evidence="7">The sequence shown here is derived from an EMBL/GenBank/DDBJ whole genome shotgun (WGS) entry which is preliminary data.</text>
</comment>
<dbReference type="PROSITE" id="PS51669">
    <property type="entry name" value="4FE4S_MOW_BIS_MGD"/>
    <property type="match status" value="1"/>
</dbReference>
<dbReference type="SMART" id="SM00926">
    <property type="entry name" value="Molybdop_Fe4S4"/>
    <property type="match status" value="1"/>
</dbReference>
<dbReference type="SUPFAM" id="SSF53706">
    <property type="entry name" value="Formate dehydrogenase/DMSO reductase, domains 1-3"/>
    <property type="match status" value="1"/>
</dbReference>
<dbReference type="EMBL" id="ACYG01000005">
    <property type="protein sequence ID" value="EEV18946.1"/>
    <property type="molecule type" value="Genomic_DNA"/>
</dbReference>
<evidence type="ECO:0000256" key="4">
    <source>
        <dbReference type="ARBA" id="ARBA00023004"/>
    </source>
</evidence>
<evidence type="ECO:0000259" key="6">
    <source>
        <dbReference type="PROSITE" id="PS51669"/>
    </source>
</evidence>
<dbReference type="InterPro" id="IPR006963">
    <property type="entry name" value="Mopterin_OxRdtase_4Fe-4S_dom"/>
</dbReference>
<dbReference type="Gene3D" id="3.40.50.740">
    <property type="match status" value="1"/>
</dbReference>